<dbReference type="AlphaFoldDB" id="A0A0W0VA73"/>
<evidence type="ECO:0000256" key="1">
    <source>
        <dbReference type="SAM" id="Coils"/>
    </source>
</evidence>
<sequence length="236" mass="27107">MKQPILFPTLLLSIFIGKAGNLLYKKGLFFTRKAILSPILNQSDDIMPFFTAYSPSQLKAHLEAKPLGELENLNRSYIPHFERIEAAIDERKKTIKQLSSQIADMEQQIEVERKETEVLEQSRLEMLRERDRGVEGVLIQNSLYISYEASFSSFCRSKENKIAGHKKQISELKVQIGALKVERHLCVKELKILNPIIELKRKEGQRMILTGGMDKAELKLSSDERDENEKTPSFSL</sequence>
<name>A0A0W0VA73_9GAMM</name>
<dbReference type="PATRIC" id="fig|456.5.peg.1358"/>
<gene>
    <name evidence="2" type="ORF">Ljor_1270</name>
</gene>
<dbReference type="STRING" id="456.Ljor_1270"/>
<dbReference type="Proteomes" id="UP000055035">
    <property type="component" value="Unassembled WGS sequence"/>
</dbReference>
<comment type="caution">
    <text evidence="2">The sequence shown here is derived from an EMBL/GenBank/DDBJ whole genome shotgun (WGS) entry which is preliminary data.</text>
</comment>
<feature type="coiled-coil region" evidence="1">
    <location>
        <begin position="81"/>
        <end position="122"/>
    </location>
</feature>
<dbReference type="EMBL" id="LNYJ01000011">
    <property type="protein sequence ID" value="KTD16964.1"/>
    <property type="molecule type" value="Genomic_DNA"/>
</dbReference>
<proteinExistence type="predicted"/>
<evidence type="ECO:0000313" key="3">
    <source>
        <dbReference type="Proteomes" id="UP000055035"/>
    </source>
</evidence>
<organism evidence="2 3">
    <name type="scientific">Legionella jordanis</name>
    <dbReference type="NCBI Taxonomy" id="456"/>
    <lineage>
        <taxon>Bacteria</taxon>
        <taxon>Pseudomonadati</taxon>
        <taxon>Pseudomonadota</taxon>
        <taxon>Gammaproteobacteria</taxon>
        <taxon>Legionellales</taxon>
        <taxon>Legionellaceae</taxon>
        <taxon>Legionella</taxon>
    </lineage>
</organism>
<reference evidence="2 3" key="1">
    <citation type="submission" date="2015-11" db="EMBL/GenBank/DDBJ databases">
        <title>Genomic analysis of 38 Legionella species identifies large and diverse effector repertoires.</title>
        <authorList>
            <person name="Burstein D."/>
            <person name="Amaro F."/>
            <person name="Zusman T."/>
            <person name="Lifshitz Z."/>
            <person name="Cohen O."/>
            <person name="Gilbert J.A."/>
            <person name="Pupko T."/>
            <person name="Shuman H.A."/>
            <person name="Segal G."/>
        </authorList>
    </citation>
    <scope>NUCLEOTIDE SEQUENCE [LARGE SCALE GENOMIC DNA]</scope>
    <source>
        <strain evidence="2 3">BL-540</strain>
    </source>
</reference>
<accession>A0A0W0VA73</accession>
<keyword evidence="3" id="KW-1185">Reference proteome</keyword>
<protein>
    <submittedName>
        <fullName evidence="2">Uncharacterized protein</fullName>
    </submittedName>
</protein>
<keyword evidence="1" id="KW-0175">Coiled coil</keyword>
<evidence type="ECO:0000313" key="2">
    <source>
        <dbReference type="EMBL" id="KTD16964.1"/>
    </source>
</evidence>